<dbReference type="RefSeq" id="WP_189698145.1">
    <property type="nucleotide sequence ID" value="NZ_BMTA01000007.1"/>
</dbReference>
<gene>
    <name evidence="2" type="ORF">IPT68_30955</name>
</gene>
<keyword evidence="3" id="KW-1185">Reference proteome</keyword>
<protein>
    <submittedName>
        <fullName evidence="2">Uncharacterized protein</fullName>
    </submittedName>
</protein>
<evidence type="ECO:0000313" key="2">
    <source>
        <dbReference type="EMBL" id="QOV44037.1"/>
    </source>
</evidence>
<dbReference type="EMBL" id="CP063374">
    <property type="protein sequence ID" value="QOV44037.1"/>
    <property type="molecule type" value="Genomic_DNA"/>
</dbReference>
<reference evidence="2 3" key="1">
    <citation type="submission" date="2020-10" db="EMBL/GenBank/DDBJ databases">
        <title>Streptomyces chromofuscus complate genome analysis.</title>
        <authorList>
            <person name="Anwar N."/>
        </authorList>
    </citation>
    <scope>NUCLEOTIDE SEQUENCE [LARGE SCALE GENOMIC DNA]</scope>
    <source>
        <strain evidence="2 3">DSM 40273</strain>
    </source>
</reference>
<organism evidence="2 3">
    <name type="scientific">Streptomyces chromofuscus</name>
    <dbReference type="NCBI Taxonomy" id="42881"/>
    <lineage>
        <taxon>Bacteria</taxon>
        <taxon>Bacillati</taxon>
        <taxon>Actinomycetota</taxon>
        <taxon>Actinomycetes</taxon>
        <taxon>Kitasatosporales</taxon>
        <taxon>Streptomycetaceae</taxon>
        <taxon>Streptomyces</taxon>
    </lineage>
</organism>
<dbReference type="Proteomes" id="UP000594008">
    <property type="component" value="Chromosome"/>
</dbReference>
<accession>A0A7M2T5T8</accession>
<dbReference type="AlphaFoldDB" id="A0A7M2T5T8"/>
<evidence type="ECO:0000256" key="1">
    <source>
        <dbReference type="SAM" id="MobiDB-lite"/>
    </source>
</evidence>
<proteinExistence type="predicted"/>
<dbReference type="KEGG" id="schf:IPT68_30955"/>
<name>A0A7M2T5T8_STRCW</name>
<sequence>MDDSYQAWQEVLAEEFFGRQHAGHPTLFYVDDDVEQELRHGYGIEEPLAQCVGKFLRLGTAEPYSALEDYRWRKRQQDRDGVPAFLPLLACSVMAASRMVHDRNHRATAYHARFSELLTGHEKQLGSHHYEPVSRMWQVLASWQHSQKGARGLCTIPAPADLPSNRSMIGFAQSQALLSGADRSFMPKFFRSLREHGTTWPLPGETLLAQIEIRGMEQHFSKGFRNALQEEEFRPFLAKLIGNYAASWDGSDELVPTGVTRAELLVRLDAGRLSWVARLRSAEQKKRIELKDGVVLEQLGDTAYYEVTGLPAPSADTLTRGIRRDGDNLVLSRPSSSVLVLARDDVLGVWAGTDGFRPGEAHVVLAAPTAQRDVQRLLDKAATTGRSADTSKLAWVPQGWSLHKPVTFDDAVTLRRSLQEVQGAVGLLQPPAQFKLRLEGGLKLAPSLDSHLYLRGGEPQVVLPDATEGTGALLVDGKERPELRKAVAAGRPVPLAVLRLEPGRHTVSYAGVEIDFATADQAVVEPKMTKVCGFIVVDGTASESPSLLVEQTLPTGVTGAHCTGATARGAAAVMELCRRDADEVLFAAADGRLWTLQAPEQPDWWTERLPGTPAPLRFEADFHGIGGWLLERRSGRWKGRPVNPGTPKPKSAGNPRAWARAVLNAQQASVEPSWAAYVQAAKELDR</sequence>
<feature type="region of interest" description="Disordered" evidence="1">
    <location>
        <begin position="636"/>
        <end position="655"/>
    </location>
</feature>
<evidence type="ECO:0000313" key="3">
    <source>
        <dbReference type="Proteomes" id="UP000594008"/>
    </source>
</evidence>